<keyword evidence="11" id="KW-1185">Reference proteome</keyword>
<dbReference type="PANTHER" id="PTHR41694:SF3">
    <property type="entry name" value="RNA-DIRECTED DNA POLYMERASE-RELATED"/>
    <property type="match status" value="1"/>
</dbReference>
<dbReference type="InterPro" id="IPR017856">
    <property type="entry name" value="Integrase-like_N"/>
</dbReference>
<sequence>LCLAIVNPNLFRQAQLSHEFFHQNSQDLKRDFNLTLAQVRAIVVACSERARLPSLQPQGMNPRGLAPLQLWQTDVT</sequence>
<dbReference type="GO" id="GO:0008270">
    <property type="term" value="F:zinc ion binding"/>
    <property type="evidence" value="ECO:0007669"/>
    <property type="project" value="UniProtKB-KW"/>
</dbReference>
<dbReference type="GO" id="GO:0016787">
    <property type="term" value="F:hydrolase activity"/>
    <property type="evidence" value="ECO:0007669"/>
    <property type="project" value="UniProtKB-KW"/>
</dbReference>
<dbReference type="PANTHER" id="PTHR41694">
    <property type="entry name" value="ENDOGENOUS RETROVIRUS GROUP K MEMBER POL PROTEIN"/>
    <property type="match status" value="1"/>
</dbReference>
<evidence type="ECO:0000256" key="7">
    <source>
        <dbReference type="ARBA" id="ARBA00022918"/>
    </source>
</evidence>
<keyword evidence="1" id="KW-0808">Transferase</keyword>
<keyword evidence="3" id="KW-0540">Nuclease</keyword>
<feature type="non-terminal residue" evidence="10">
    <location>
        <position position="1"/>
    </location>
</feature>
<keyword evidence="2" id="KW-0548">Nucleotidyltransferase</keyword>
<evidence type="ECO:0000256" key="6">
    <source>
        <dbReference type="ARBA" id="ARBA00022801"/>
    </source>
</evidence>
<protein>
    <submittedName>
        <fullName evidence="10">POL1 protein</fullName>
    </submittedName>
</protein>
<evidence type="ECO:0000256" key="5">
    <source>
        <dbReference type="ARBA" id="ARBA00022759"/>
    </source>
</evidence>
<accession>A0A7K5KKL8</accession>
<dbReference type="EMBL" id="VYZC01001202">
    <property type="protein sequence ID" value="NWT06672.1"/>
    <property type="molecule type" value="Genomic_DNA"/>
</dbReference>
<comment type="caution">
    <text evidence="10">The sequence shown here is derived from an EMBL/GenBank/DDBJ whole genome shotgun (WGS) entry which is preliminary data.</text>
</comment>
<feature type="non-terminal residue" evidence="10">
    <location>
        <position position="76"/>
    </location>
</feature>
<evidence type="ECO:0000256" key="1">
    <source>
        <dbReference type="ARBA" id="ARBA00022679"/>
    </source>
</evidence>
<keyword evidence="7" id="KW-0695">RNA-directed DNA polymerase</keyword>
<evidence type="ECO:0000259" key="9">
    <source>
        <dbReference type="PROSITE" id="PS50876"/>
    </source>
</evidence>
<dbReference type="Pfam" id="PF02022">
    <property type="entry name" value="Integrase_Zn"/>
    <property type="match status" value="1"/>
</dbReference>
<evidence type="ECO:0000313" key="10">
    <source>
        <dbReference type="EMBL" id="NWT06672.1"/>
    </source>
</evidence>
<dbReference type="AlphaFoldDB" id="A0A7K5KKL8"/>
<reference evidence="10 11" key="1">
    <citation type="submission" date="2019-09" db="EMBL/GenBank/DDBJ databases">
        <title>Bird 10,000 Genomes (B10K) Project - Family phase.</title>
        <authorList>
            <person name="Zhang G."/>
        </authorList>
    </citation>
    <scope>NUCLEOTIDE SEQUENCE [LARGE SCALE GENOMIC DNA]</scope>
    <source>
        <strain evidence="10">B10K-DU-003-16</strain>
        <tissue evidence="10">Mixed tissue sample</tissue>
    </source>
</reference>
<keyword evidence="8" id="KW-0863">Zinc-finger</keyword>
<keyword evidence="5" id="KW-0255">Endonuclease</keyword>
<feature type="domain" description="Integrase-type" evidence="9">
    <location>
        <begin position="9"/>
        <end position="50"/>
    </location>
</feature>
<proteinExistence type="predicted"/>
<keyword evidence="4" id="KW-0479">Metal-binding</keyword>
<evidence type="ECO:0000256" key="4">
    <source>
        <dbReference type="ARBA" id="ARBA00022723"/>
    </source>
</evidence>
<dbReference type="GO" id="GO:0004519">
    <property type="term" value="F:endonuclease activity"/>
    <property type="evidence" value="ECO:0007669"/>
    <property type="project" value="UniProtKB-KW"/>
</dbReference>
<evidence type="ECO:0000256" key="3">
    <source>
        <dbReference type="ARBA" id="ARBA00022722"/>
    </source>
</evidence>
<dbReference type="InterPro" id="IPR003308">
    <property type="entry name" value="Integrase_Zn-bd_dom_N"/>
</dbReference>
<organism evidence="10 11">
    <name type="scientific">Mionectes macconnelli</name>
    <name type="common">McConnell's flycatcher</name>
    <dbReference type="NCBI Taxonomy" id="254557"/>
    <lineage>
        <taxon>Eukaryota</taxon>
        <taxon>Metazoa</taxon>
        <taxon>Chordata</taxon>
        <taxon>Craniata</taxon>
        <taxon>Vertebrata</taxon>
        <taxon>Euteleostomi</taxon>
        <taxon>Archelosauria</taxon>
        <taxon>Archosauria</taxon>
        <taxon>Dinosauria</taxon>
        <taxon>Saurischia</taxon>
        <taxon>Theropoda</taxon>
        <taxon>Coelurosauria</taxon>
        <taxon>Aves</taxon>
        <taxon>Neognathae</taxon>
        <taxon>Neoaves</taxon>
        <taxon>Telluraves</taxon>
        <taxon>Australaves</taxon>
        <taxon>Passeriformes</taxon>
        <taxon>Tyrannidae</taxon>
        <taxon>Mionectes</taxon>
    </lineage>
</organism>
<keyword evidence="6" id="KW-0378">Hydrolase</keyword>
<gene>
    <name evidence="10" type="primary">Pol_3</name>
    <name evidence="10" type="ORF">MIOMAC_R15461</name>
</gene>
<dbReference type="GO" id="GO:0035613">
    <property type="term" value="F:RNA stem-loop binding"/>
    <property type="evidence" value="ECO:0007669"/>
    <property type="project" value="TreeGrafter"/>
</dbReference>
<name>A0A7K5KKL8_9TYRA</name>
<dbReference type="PROSITE" id="PS50876">
    <property type="entry name" value="ZF_INTEGRASE"/>
    <property type="match status" value="1"/>
</dbReference>
<evidence type="ECO:0000256" key="2">
    <source>
        <dbReference type="ARBA" id="ARBA00022695"/>
    </source>
</evidence>
<dbReference type="Proteomes" id="UP000525714">
    <property type="component" value="Unassembled WGS sequence"/>
</dbReference>
<evidence type="ECO:0000313" key="11">
    <source>
        <dbReference type="Proteomes" id="UP000525714"/>
    </source>
</evidence>
<dbReference type="GO" id="GO:0003964">
    <property type="term" value="F:RNA-directed DNA polymerase activity"/>
    <property type="evidence" value="ECO:0007669"/>
    <property type="project" value="UniProtKB-KW"/>
</dbReference>
<dbReference type="Gene3D" id="1.10.10.200">
    <property type="match status" value="1"/>
</dbReference>
<evidence type="ECO:0000256" key="8">
    <source>
        <dbReference type="PROSITE-ProRule" id="PRU00450"/>
    </source>
</evidence>
<dbReference type="SUPFAM" id="SSF46919">
    <property type="entry name" value="N-terminal Zn binding domain of HIV integrase"/>
    <property type="match status" value="1"/>
</dbReference>
<keyword evidence="8" id="KW-0862">Zinc</keyword>